<evidence type="ECO:0000259" key="2">
    <source>
        <dbReference type="PROSITE" id="PS51746"/>
    </source>
</evidence>
<dbReference type="GO" id="GO:0004722">
    <property type="term" value="F:protein serine/threonine phosphatase activity"/>
    <property type="evidence" value="ECO:0007669"/>
    <property type="project" value="UniProtKB-EC"/>
</dbReference>
<dbReference type="SUPFAM" id="SSF81606">
    <property type="entry name" value="PP2C-like"/>
    <property type="match status" value="1"/>
</dbReference>
<protein>
    <recommendedName>
        <fullName evidence="1">Protein phosphatase</fullName>
        <ecNumber evidence="1">3.1.3.16</ecNumber>
    </recommendedName>
</protein>
<name>A0A0D6QZ40_ARACU</name>
<organism evidence="3">
    <name type="scientific">Araucaria cunninghamii</name>
    <name type="common">Hoop pine</name>
    <name type="synonym">Moreton Bay pine</name>
    <dbReference type="NCBI Taxonomy" id="56994"/>
    <lineage>
        <taxon>Eukaryota</taxon>
        <taxon>Viridiplantae</taxon>
        <taxon>Streptophyta</taxon>
        <taxon>Embryophyta</taxon>
        <taxon>Tracheophyta</taxon>
        <taxon>Spermatophyta</taxon>
        <taxon>Pinopsida</taxon>
        <taxon>Pinidae</taxon>
        <taxon>Conifers II</taxon>
        <taxon>Araucariales</taxon>
        <taxon>Araucariaceae</taxon>
        <taxon>Araucaria</taxon>
    </lineage>
</organism>
<dbReference type="PANTHER" id="PTHR12320">
    <property type="entry name" value="PROTEIN PHOSPHATASE 2C"/>
    <property type="match status" value="1"/>
</dbReference>
<dbReference type="InterPro" id="IPR036457">
    <property type="entry name" value="PPM-type-like_dom_sf"/>
</dbReference>
<feature type="domain" description="PPM-type phosphatase" evidence="2">
    <location>
        <begin position="295"/>
        <end position="534"/>
    </location>
</feature>
<dbReference type="EC" id="3.1.3.16" evidence="1"/>
<dbReference type="InterPro" id="IPR039123">
    <property type="entry name" value="PPTC7"/>
</dbReference>
<comment type="catalytic activity">
    <reaction evidence="1">
        <text>O-phospho-L-threonyl-[protein] + H2O = L-threonyl-[protein] + phosphate</text>
        <dbReference type="Rhea" id="RHEA:47004"/>
        <dbReference type="Rhea" id="RHEA-COMP:11060"/>
        <dbReference type="Rhea" id="RHEA-COMP:11605"/>
        <dbReference type="ChEBI" id="CHEBI:15377"/>
        <dbReference type="ChEBI" id="CHEBI:30013"/>
        <dbReference type="ChEBI" id="CHEBI:43474"/>
        <dbReference type="ChEBI" id="CHEBI:61977"/>
        <dbReference type="EC" id="3.1.3.16"/>
    </reaction>
</comment>
<dbReference type="GO" id="GO:0046872">
    <property type="term" value="F:metal ion binding"/>
    <property type="evidence" value="ECO:0007669"/>
    <property type="project" value="UniProtKB-UniRule"/>
</dbReference>
<dbReference type="SMART" id="SM00331">
    <property type="entry name" value="PP2C_SIG"/>
    <property type="match status" value="1"/>
</dbReference>
<dbReference type="InterPro" id="IPR001932">
    <property type="entry name" value="PPM-type_phosphatase-like_dom"/>
</dbReference>
<dbReference type="Pfam" id="PF13672">
    <property type="entry name" value="PP2C_2"/>
    <property type="match status" value="1"/>
</dbReference>
<evidence type="ECO:0000313" key="3">
    <source>
        <dbReference type="EMBL" id="JAG95711.1"/>
    </source>
</evidence>
<dbReference type="AlphaFoldDB" id="A0A0D6QZ40"/>
<keyword evidence="1" id="KW-0378">Hydrolase</keyword>
<reference evidence="3" key="1">
    <citation type="submission" date="2015-03" db="EMBL/GenBank/DDBJ databases">
        <title>A transcriptome of Araucaria cunninghamii, an australian fine timber species.</title>
        <authorList>
            <person name="Jing Yi C.J.Y."/>
            <person name="Yin San L.Y.S."/>
            <person name="Abdul Karim S.S."/>
            <person name="Wan Azmi N.N."/>
            <person name="Hercus R.R."/>
            <person name="Croft L.L."/>
        </authorList>
    </citation>
    <scope>NUCLEOTIDE SEQUENCE</scope>
    <source>
        <strain evidence="3">MI0301</strain>
        <tissue evidence="3">Leaf</tissue>
    </source>
</reference>
<dbReference type="PROSITE" id="PS51746">
    <property type="entry name" value="PPM_2"/>
    <property type="match status" value="1"/>
</dbReference>
<comment type="cofactor">
    <cofactor evidence="1">
        <name>Mn(2+)</name>
        <dbReference type="ChEBI" id="CHEBI:29035"/>
    </cofactor>
</comment>
<dbReference type="SMART" id="SM00332">
    <property type="entry name" value="PP2Cc"/>
    <property type="match status" value="1"/>
</dbReference>
<accession>A0A0D6QZ40</accession>
<keyword evidence="1" id="KW-0460">Magnesium</keyword>
<evidence type="ECO:0000256" key="1">
    <source>
        <dbReference type="RuleBase" id="RU366020"/>
    </source>
</evidence>
<keyword evidence="1" id="KW-0904">Protein phosphatase</keyword>
<dbReference type="Gene3D" id="3.60.40.10">
    <property type="entry name" value="PPM-type phosphatase domain"/>
    <property type="match status" value="2"/>
</dbReference>
<comment type="cofactor">
    <cofactor evidence="1">
        <name>Mg(2+)</name>
        <dbReference type="ChEBI" id="CHEBI:18420"/>
    </cofactor>
</comment>
<proteinExistence type="inferred from homology"/>
<keyword evidence="1" id="KW-0464">Manganese</keyword>
<dbReference type="EMBL" id="GCKF01039736">
    <property type="protein sequence ID" value="JAG95710.1"/>
    <property type="molecule type" value="Transcribed_RNA"/>
</dbReference>
<comment type="catalytic activity">
    <reaction evidence="1">
        <text>O-phospho-L-seryl-[protein] + H2O = L-seryl-[protein] + phosphate</text>
        <dbReference type="Rhea" id="RHEA:20629"/>
        <dbReference type="Rhea" id="RHEA-COMP:9863"/>
        <dbReference type="Rhea" id="RHEA-COMP:11604"/>
        <dbReference type="ChEBI" id="CHEBI:15377"/>
        <dbReference type="ChEBI" id="CHEBI:29999"/>
        <dbReference type="ChEBI" id="CHEBI:43474"/>
        <dbReference type="ChEBI" id="CHEBI:83421"/>
        <dbReference type="EC" id="3.1.3.16"/>
    </reaction>
</comment>
<keyword evidence="1" id="KW-0479">Metal-binding</keyword>
<comment type="similarity">
    <text evidence="1">Belongs to the PP2C family.</text>
</comment>
<sequence length="543" mass="58728">MPSAQYFQRLKTAFEATCQRAFYSLELKQSASGWLKRGNLLSLDIPFLYSSCVDSLTSVAGLRNFSRFSQSSNTCLDQTVDQGKALSVSEALSRMFAIPSVYGPSWQACEYHAHVFLVGNSPLSSSKYSTKTLSTRRLLGRATTYNSKAAVSDLGNPRLEGIRTSVKITSSALSLHCRIHNRNDSFNRCLQIASFHSIGGNSNCGGNEDKSENGGPREVNLVSGLFAFHIFKTGAWLQWVWRPGAKGFHSSSSFFNTARAAREISFNNSAKDDNVDDSSTTSDQTLLGDRVLKLQSGSCYLPHPDKEETGGEDAHFICTAEQAIGVADGVGGWAQMGVNSGEYARELMTHSVVAIQEEPRGSIDLSRVLEKAYMSTKSKGSSTACILALTDQGLHAVNLGDSGFVVVRDGCTVFRSPVQQHDFNFTFQLESGDGSDLPSSAQVFTLQVAPGDVIIAGTDGLFDNLYNSEVTAVVVHAQRAGLAPQVTAQKIAALARQRAQDKNRQTPFSTAAQDAGFRYYGGKLDDITVVVSYVASSNPNQED</sequence>
<dbReference type="PANTHER" id="PTHR12320:SF83">
    <property type="entry name" value="PROTEIN PHOSPHATASE 2C 55-RELATED"/>
    <property type="match status" value="1"/>
</dbReference>
<dbReference type="EMBL" id="GCKF01039735">
    <property type="protein sequence ID" value="JAG95711.1"/>
    <property type="molecule type" value="Transcribed_RNA"/>
</dbReference>